<dbReference type="Proteomes" id="UP000281810">
    <property type="component" value="Chromosome"/>
</dbReference>
<feature type="region of interest" description="Disordered" evidence="1">
    <location>
        <begin position="28"/>
        <end position="70"/>
    </location>
</feature>
<feature type="compositionally biased region" description="Basic and acidic residues" evidence="1">
    <location>
        <begin position="38"/>
        <end position="64"/>
    </location>
</feature>
<evidence type="ECO:0000256" key="1">
    <source>
        <dbReference type="SAM" id="MobiDB-lite"/>
    </source>
</evidence>
<evidence type="ECO:0000313" key="2">
    <source>
        <dbReference type="EMBL" id="AZI38633.1"/>
    </source>
</evidence>
<accession>A0A3G8Y165</accession>
<dbReference type="RefSeq" id="WP_124800969.1">
    <property type="nucleotide sequence ID" value="NZ_CP034161.1"/>
</dbReference>
<reference evidence="3" key="1">
    <citation type="submission" date="2018-11" db="EMBL/GenBank/DDBJ databases">
        <title>Proposal to divide the Flavobacteriaceae and reorganize its genera based on Amino Acid Identity values calculated from whole genome sequences.</title>
        <authorList>
            <person name="Nicholson A.C."/>
            <person name="Gulvik C.A."/>
            <person name="Whitney A.M."/>
            <person name="Humrighouse B.W."/>
            <person name="Bell M."/>
            <person name="Holmes B."/>
            <person name="Steigerwalt A.B."/>
            <person name="Villarma A."/>
            <person name="Sheth M."/>
            <person name="Batra D."/>
            <person name="Pryor J."/>
            <person name="Bernardet J.-F."/>
            <person name="Hugo C."/>
            <person name="Kampfer P."/>
            <person name="Newman J.D."/>
            <person name="McQuiston J.R."/>
        </authorList>
    </citation>
    <scope>NUCLEOTIDE SEQUENCE [LARGE SCALE GENOMIC DNA]</scope>
    <source>
        <strain evidence="3">F5649</strain>
    </source>
</reference>
<evidence type="ECO:0000313" key="3">
    <source>
        <dbReference type="Proteomes" id="UP000281810"/>
    </source>
</evidence>
<gene>
    <name evidence="2" type="ORF">EIB74_01025</name>
</gene>
<dbReference type="AlphaFoldDB" id="A0A3G8Y165"/>
<dbReference type="EMBL" id="CP034161">
    <property type="protein sequence ID" value="AZI38633.1"/>
    <property type="molecule type" value="Genomic_DNA"/>
</dbReference>
<name>A0A3G8Y165_9FLAO</name>
<protein>
    <submittedName>
        <fullName evidence="2">Uncharacterized protein</fullName>
    </submittedName>
</protein>
<organism evidence="2 3">
    <name type="scientific">Epilithonimonas vandammei</name>
    <dbReference type="NCBI Taxonomy" id="2487072"/>
    <lineage>
        <taxon>Bacteria</taxon>
        <taxon>Pseudomonadati</taxon>
        <taxon>Bacteroidota</taxon>
        <taxon>Flavobacteriia</taxon>
        <taxon>Flavobacteriales</taxon>
        <taxon>Weeksellaceae</taxon>
        <taxon>Chryseobacterium group</taxon>
        <taxon>Epilithonimonas</taxon>
    </lineage>
</organism>
<keyword evidence="3" id="KW-1185">Reference proteome</keyword>
<sequence length="70" mass="8067">MKKHFVIIATGIILTSLNSCRENELLTEDTTMPALERSPFKKEGDSSRLEEFVKTDPPKDRDNWRMSSQP</sequence>
<proteinExistence type="predicted"/>
<dbReference type="OrthoDB" id="1263417at2"/>